<dbReference type="EMBL" id="BLQM01000291">
    <property type="protein sequence ID" value="GMH80914.1"/>
    <property type="molecule type" value="Genomic_DNA"/>
</dbReference>
<dbReference type="InterPro" id="IPR005326">
    <property type="entry name" value="Plectin_eS10_N"/>
</dbReference>
<evidence type="ECO:0000313" key="9">
    <source>
        <dbReference type="Proteomes" id="UP001162640"/>
    </source>
</evidence>
<dbReference type="Pfam" id="PF03501">
    <property type="entry name" value="S10_plectin"/>
    <property type="match status" value="1"/>
</dbReference>
<keyword evidence="4" id="KW-0689">Ribosomal protein</keyword>
<dbReference type="Gene3D" id="1.10.10.10">
    <property type="entry name" value="Winged helix-like DNA-binding domain superfamily/Winged helix DNA-binding domain"/>
    <property type="match status" value="1"/>
</dbReference>
<dbReference type="AlphaFoldDB" id="A0A9W7EH74"/>
<comment type="caution">
    <text evidence="8">The sequence shown here is derived from an EMBL/GenBank/DDBJ whole genome shotgun (WGS) entry which is preliminary data.</text>
</comment>
<feature type="compositionally biased region" description="Basic and acidic residues" evidence="6">
    <location>
        <begin position="158"/>
        <end position="188"/>
    </location>
</feature>
<dbReference type="InterPro" id="IPR037447">
    <property type="entry name" value="Ribosomal_eS10"/>
</dbReference>
<evidence type="ECO:0000256" key="6">
    <source>
        <dbReference type="SAM" id="MobiDB-lite"/>
    </source>
</evidence>
<evidence type="ECO:0000256" key="5">
    <source>
        <dbReference type="ARBA" id="ARBA00023274"/>
    </source>
</evidence>
<evidence type="ECO:0000256" key="1">
    <source>
        <dbReference type="ARBA" id="ARBA00004496"/>
    </source>
</evidence>
<keyword evidence="5" id="KW-0687">Ribonucleoprotein</keyword>
<sequence>MFQRPRPILRGHSTLPLPGPSVGLAEALSAILNCLSVSPKNWILNHSQQIMFIPKKNRIAVYSYLFKEGVCVVKKDSALPTHPEIEGVSNLEVMMLMKSLASRGLVRITFSWQHNYCYLTTESEDESLTGLDYLRTYLALPAEIVPATMKKAAARPGARPEEEGEKQFGGDKPSFRGGDREYRGREGGFGRGGGGF</sequence>
<feature type="region of interest" description="Disordered" evidence="6">
    <location>
        <begin position="152"/>
        <end position="196"/>
    </location>
</feature>
<evidence type="ECO:0000313" key="8">
    <source>
        <dbReference type="EMBL" id="GMH80914.1"/>
    </source>
</evidence>
<dbReference type="GO" id="GO:0003723">
    <property type="term" value="F:RNA binding"/>
    <property type="evidence" value="ECO:0007669"/>
    <property type="project" value="TreeGrafter"/>
</dbReference>
<evidence type="ECO:0000256" key="4">
    <source>
        <dbReference type="ARBA" id="ARBA00022980"/>
    </source>
</evidence>
<reference evidence="9" key="1">
    <citation type="journal article" date="2023" name="Commun. Biol.">
        <title>Genome analysis of Parmales, the sister group of diatoms, reveals the evolutionary specialization of diatoms from phago-mixotrophs to photoautotrophs.</title>
        <authorList>
            <person name="Ban H."/>
            <person name="Sato S."/>
            <person name="Yoshikawa S."/>
            <person name="Yamada K."/>
            <person name="Nakamura Y."/>
            <person name="Ichinomiya M."/>
            <person name="Sato N."/>
            <person name="Blanc-Mathieu R."/>
            <person name="Endo H."/>
            <person name="Kuwata A."/>
            <person name="Ogata H."/>
        </authorList>
    </citation>
    <scope>NUCLEOTIDE SEQUENCE [LARGE SCALE GENOMIC DNA]</scope>
</reference>
<dbReference type="PANTHER" id="PTHR12146:SF0">
    <property type="entry name" value="RIBOSOMAL PROTEIN S10"/>
    <property type="match status" value="1"/>
</dbReference>
<name>A0A9W7EH74_9STRA</name>
<evidence type="ECO:0000256" key="3">
    <source>
        <dbReference type="ARBA" id="ARBA00022490"/>
    </source>
</evidence>
<comment type="similarity">
    <text evidence="2">Belongs to the eukaryotic ribosomal protein eS10 family.</text>
</comment>
<dbReference type="PANTHER" id="PTHR12146">
    <property type="entry name" value="40S RIBOSOMAL PROTEIN S10"/>
    <property type="match status" value="1"/>
</dbReference>
<dbReference type="FunFam" id="1.10.10.10:FF:000025">
    <property type="entry name" value="40S ribosomal protein S10"/>
    <property type="match status" value="1"/>
</dbReference>
<protein>
    <recommendedName>
        <fullName evidence="7">Plectin/eS10 N-terminal domain-containing protein</fullName>
    </recommendedName>
</protein>
<evidence type="ECO:0000256" key="2">
    <source>
        <dbReference type="ARBA" id="ARBA00007278"/>
    </source>
</evidence>
<dbReference type="GO" id="GO:0003735">
    <property type="term" value="F:structural constituent of ribosome"/>
    <property type="evidence" value="ECO:0007669"/>
    <property type="project" value="TreeGrafter"/>
</dbReference>
<keyword evidence="3" id="KW-0963">Cytoplasm</keyword>
<dbReference type="GO" id="GO:0022627">
    <property type="term" value="C:cytosolic small ribosomal subunit"/>
    <property type="evidence" value="ECO:0007669"/>
    <property type="project" value="TreeGrafter"/>
</dbReference>
<proteinExistence type="inferred from homology"/>
<evidence type="ECO:0000259" key="7">
    <source>
        <dbReference type="Pfam" id="PF03501"/>
    </source>
</evidence>
<organism evidence="8 9">
    <name type="scientific">Triparma laevis f. inornata</name>
    <dbReference type="NCBI Taxonomy" id="1714386"/>
    <lineage>
        <taxon>Eukaryota</taxon>
        <taxon>Sar</taxon>
        <taxon>Stramenopiles</taxon>
        <taxon>Ochrophyta</taxon>
        <taxon>Bolidophyceae</taxon>
        <taxon>Parmales</taxon>
        <taxon>Triparmaceae</taxon>
        <taxon>Triparma</taxon>
    </lineage>
</organism>
<dbReference type="InterPro" id="IPR036388">
    <property type="entry name" value="WH-like_DNA-bd_sf"/>
</dbReference>
<dbReference type="Proteomes" id="UP001162640">
    <property type="component" value="Unassembled WGS sequence"/>
</dbReference>
<gene>
    <name evidence="8" type="ORF">TL16_g08747</name>
</gene>
<feature type="domain" description="Plectin/eS10 N-terminal" evidence="7">
    <location>
        <begin position="53"/>
        <end position="152"/>
    </location>
</feature>
<accession>A0A9W7EH74</accession>
<comment type="subcellular location">
    <subcellularLocation>
        <location evidence="1">Cytoplasm</location>
    </subcellularLocation>
</comment>